<gene>
    <name evidence="4" type="ORF">NQ491_02800</name>
</gene>
<proteinExistence type="predicted"/>
<name>A0ABY5V261_9BACT</name>
<evidence type="ECO:0000259" key="3">
    <source>
        <dbReference type="Pfam" id="PF01103"/>
    </source>
</evidence>
<organism evidence="4 5">
    <name type="scientific">Alistipes ihumii AP11</name>
    <dbReference type="NCBI Taxonomy" id="1211813"/>
    <lineage>
        <taxon>Bacteria</taxon>
        <taxon>Pseudomonadati</taxon>
        <taxon>Bacteroidota</taxon>
        <taxon>Bacteroidia</taxon>
        <taxon>Bacteroidales</taxon>
        <taxon>Rikenellaceae</taxon>
        <taxon>Alistipes</taxon>
    </lineage>
</organism>
<dbReference type="Gene3D" id="2.40.160.50">
    <property type="entry name" value="membrane protein fhac: a member of the omp85/tpsb transporter family"/>
    <property type="match status" value="1"/>
</dbReference>
<comment type="subcellular location">
    <subcellularLocation>
        <location evidence="1">Membrane</location>
    </subcellularLocation>
</comment>
<dbReference type="InterPro" id="IPR000184">
    <property type="entry name" value="Bac_surfAg_D15"/>
</dbReference>
<accession>A0ABY5V261</accession>
<protein>
    <submittedName>
        <fullName evidence="4">BamA/TamA family outer membrane protein</fullName>
    </submittedName>
</protein>
<keyword evidence="2" id="KW-0472">Membrane</keyword>
<evidence type="ECO:0000256" key="2">
    <source>
        <dbReference type="ARBA" id="ARBA00023136"/>
    </source>
</evidence>
<evidence type="ECO:0000313" key="5">
    <source>
        <dbReference type="Proteomes" id="UP001059295"/>
    </source>
</evidence>
<evidence type="ECO:0000313" key="4">
    <source>
        <dbReference type="EMBL" id="UWN57724.1"/>
    </source>
</evidence>
<dbReference type="EMBL" id="CP102294">
    <property type="protein sequence ID" value="UWN57724.1"/>
    <property type="molecule type" value="Genomic_DNA"/>
</dbReference>
<dbReference type="Proteomes" id="UP001059295">
    <property type="component" value="Chromosome"/>
</dbReference>
<dbReference type="Pfam" id="PF01103">
    <property type="entry name" value="Omp85"/>
    <property type="match status" value="1"/>
</dbReference>
<sequence length="422" mass="48283">MINARNLLSAILLLAVTGLPVYGRSSSSVSAAAADTTIGYSSDTVFKASGDTVVKHRYLTRIKKTGDTVVRRNNFFRRFYHYFESANEDKTLTKKFDFSIIGGPHYSSDTKLGLGLVAAGLYRTGKGDTLTPPSNVSLFGDITTTGFYLLGVRGNTLFEQSKYRLDFTAYFFSFPGAFWGIGYRDATYNQAESYKRLQNQIKVDFMFRVSKNFYLGVSPSFNYIEGRDFSNIDYLRGQKTRYINTGLAAFLLYDSRDFIPNAWRGIYVKLEQRIFPGFFGNDGAFSRTEFQGNAYHRVWKGGVLAYDLHAMFNYGNTPWTMLSLLGGSYRMRGYYEGRYRDKKMIEAQVELRQKVYGRSGIAVWIGAGNVFPSIQRFNWKHTLPNYGIGYRWEFKKRMNVRLDYGFGKKDQNGFLFSINEAF</sequence>
<evidence type="ECO:0000256" key="1">
    <source>
        <dbReference type="ARBA" id="ARBA00004370"/>
    </source>
</evidence>
<dbReference type="RefSeq" id="WP_026089490.1">
    <property type="nucleotide sequence ID" value="NZ_CAPH01000003.1"/>
</dbReference>
<dbReference type="GeneID" id="82890628"/>
<feature type="domain" description="Bacterial surface antigen (D15)" evidence="3">
    <location>
        <begin position="158"/>
        <end position="422"/>
    </location>
</feature>
<reference evidence="4" key="1">
    <citation type="journal article" date="2022" name="Cell">
        <title>Design, construction, and in vivo augmentation of a complex gut microbiome.</title>
        <authorList>
            <person name="Cheng A.G."/>
            <person name="Ho P.Y."/>
            <person name="Aranda-Diaz A."/>
            <person name="Jain S."/>
            <person name="Yu F.B."/>
            <person name="Meng X."/>
            <person name="Wang M."/>
            <person name="Iakiviak M."/>
            <person name="Nagashima K."/>
            <person name="Zhao A."/>
            <person name="Murugkar P."/>
            <person name="Patil A."/>
            <person name="Atabakhsh K."/>
            <person name="Weakley A."/>
            <person name="Yan J."/>
            <person name="Brumbaugh A.R."/>
            <person name="Higginbottom S."/>
            <person name="Dimas A."/>
            <person name="Shiver A.L."/>
            <person name="Deutschbauer A."/>
            <person name="Neff N."/>
            <person name="Sonnenburg J.L."/>
            <person name="Huang K.C."/>
            <person name="Fischbach M.A."/>
        </authorList>
    </citation>
    <scope>NUCLEOTIDE SEQUENCE</scope>
    <source>
        <strain evidence="4">AP11</strain>
    </source>
</reference>
<keyword evidence="5" id="KW-1185">Reference proteome</keyword>